<dbReference type="PROSITE" id="PS50109">
    <property type="entry name" value="HIS_KIN"/>
    <property type="match status" value="1"/>
</dbReference>
<reference evidence="10 11" key="1">
    <citation type="submission" date="2015-03" db="EMBL/GenBank/DDBJ databases">
        <title>Luteipulveratus halotolerans sp. nov., a novel actinobacterium (Dermacoccaceae) from Sarawak, Malaysia.</title>
        <authorList>
            <person name="Juboi H."/>
            <person name="Basik A."/>
            <person name="Shamsul S.S."/>
            <person name="Arnold P."/>
            <person name="Schmitt E.K."/>
            <person name="Sanglier J.-J."/>
            <person name="Yeo T."/>
        </authorList>
    </citation>
    <scope>NUCLEOTIDE SEQUENCE [LARGE SCALE GENOMIC DNA]</scope>
    <source>
        <strain evidence="10 11">MN07-A0370</strain>
    </source>
</reference>
<evidence type="ECO:0000259" key="9">
    <source>
        <dbReference type="PROSITE" id="PS50109"/>
    </source>
</evidence>
<evidence type="ECO:0000256" key="4">
    <source>
        <dbReference type="ARBA" id="ARBA00022679"/>
    </source>
</evidence>
<dbReference type="Gene3D" id="3.30.450.20">
    <property type="entry name" value="PAS domain"/>
    <property type="match status" value="1"/>
</dbReference>
<dbReference type="InterPro" id="IPR011495">
    <property type="entry name" value="Sig_transdc_His_kin_sub2_dim/P"/>
</dbReference>
<dbReference type="SMART" id="SM00387">
    <property type="entry name" value="HATPase_c"/>
    <property type="match status" value="1"/>
</dbReference>
<dbReference type="STRING" id="571913.VV02_10890"/>
<dbReference type="InterPro" id="IPR035965">
    <property type="entry name" value="PAS-like_dom_sf"/>
</dbReference>
<evidence type="ECO:0000256" key="8">
    <source>
        <dbReference type="SAM" id="MobiDB-lite"/>
    </source>
</evidence>
<dbReference type="Proteomes" id="UP000066480">
    <property type="component" value="Chromosome"/>
</dbReference>
<keyword evidence="7" id="KW-0067">ATP-binding</keyword>
<sequence>MPTMNDVLAEHTRLDAAAADWLHQLVGDWQLLSDLSFADLVLWVPREGGGWTAAAHVRPTTGVGVFLEDLVGQDIDRSRIGPVDQAFTHNRLVRAPQTLWRDDTPVREESIPVVARAGGDPVAVVTRHTNLASMRTPSRLEVTYLATADALARMISTGEFPTRGGHTGRRRGAPRVGDGVLRLDREGKVTYASPNAVSAIHRLGYGGELVGVRLANALSGLLPRTGPLDEELMPVLAGALPWATELPSRSANVTVRSIPLSEAGKRVGAVLLVRDVSELRRREQELLTKDATIREIHHRVKNNLQTVAAVLRLQSRRLDDPGAKAALDDAVRRVATIALVHETLSTHLEDSVDFDVIALRGLKAAIEVANRTAVRVRGVTTGSFGVLSSEDATVLAMVLAELVHNAVEHGLADRDGTVAVDARRVQVDGDEVLQVSVTDDGPGLPVGFVPGNGGLGTQIVLSLVQDLRGQITWGAAQPNGTKVTFDARLRPRTTEAGSAGIDEPPEEDRGL</sequence>
<proteinExistence type="predicted"/>
<dbReference type="GO" id="GO:0004673">
    <property type="term" value="F:protein histidine kinase activity"/>
    <property type="evidence" value="ECO:0007669"/>
    <property type="project" value="UniProtKB-EC"/>
</dbReference>
<comment type="catalytic activity">
    <reaction evidence="1">
        <text>ATP + protein L-histidine = ADP + protein N-phospho-L-histidine.</text>
        <dbReference type="EC" id="2.7.13.3"/>
    </reaction>
</comment>
<dbReference type="SUPFAM" id="SSF55874">
    <property type="entry name" value="ATPase domain of HSP90 chaperone/DNA topoisomerase II/histidine kinase"/>
    <property type="match status" value="1"/>
</dbReference>
<dbReference type="InterPro" id="IPR022066">
    <property type="entry name" value="PdtaS_GAF"/>
</dbReference>
<dbReference type="AlphaFoldDB" id="A0A0K1JHS8"/>
<evidence type="ECO:0000256" key="5">
    <source>
        <dbReference type="ARBA" id="ARBA00022741"/>
    </source>
</evidence>
<evidence type="ECO:0000256" key="3">
    <source>
        <dbReference type="ARBA" id="ARBA00022553"/>
    </source>
</evidence>
<dbReference type="KEGG" id="lmoi:VV02_10890"/>
<dbReference type="PANTHER" id="PTHR41523">
    <property type="entry name" value="TWO-COMPONENT SYSTEM SENSOR PROTEIN"/>
    <property type="match status" value="1"/>
</dbReference>
<protein>
    <recommendedName>
        <fullName evidence="2">histidine kinase</fullName>
        <ecNumber evidence="2">2.7.13.3</ecNumber>
    </recommendedName>
</protein>
<keyword evidence="4" id="KW-0808">Transferase</keyword>
<dbReference type="InterPro" id="IPR003594">
    <property type="entry name" value="HATPase_dom"/>
</dbReference>
<keyword evidence="6" id="KW-0418">Kinase</keyword>
<dbReference type="EMBL" id="CP011112">
    <property type="protein sequence ID" value="AKU16251.1"/>
    <property type="molecule type" value="Genomic_DNA"/>
</dbReference>
<organism evidence="10 11">
    <name type="scientific">Luteipulveratus mongoliensis</name>
    <dbReference type="NCBI Taxonomy" id="571913"/>
    <lineage>
        <taxon>Bacteria</taxon>
        <taxon>Bacillati</taxon>
        <taxon>Actinomycetota</taxon>
        <taxon>Actinomycetes</taxon>
        <taxon>Micrococcales</taxon>
        <taxon>Dermacoccaceae</taxon>
        <taxon>Luteipulveratus</taxon>
    </lineage>
</organism>
<dbReference type="Pfam" id="PF02518">
    <property type="entry name" value="HATPase_c"/>
    <property type="match status" value="1"/>
</dbReference>
<dbReference type="PANTHER" id="PTHR41523:SF8">
    <property type="entry name" value="ETHYLENE RESPONSE SENSOR PROTEIN"/>
    <property type="match status" value="1"/>
</dbReference>
<accession>A0A0K1JHS8</accession>
<dbReference type="InterPro" id="IPR038424">
    <property type="entry name" value="H_kinase_PdtaS_GAF_sf"/>
</dbReference>
<dbReference type="OrthoDB" id="9767435at2"/>
<keyword evidence="5" id="KW-0547">Nucleotide-binding</keyword>
<dbReference type="GO" id="GO:0005524">
    <property type="term" value="F:ATP binding"/>
    <property type="evidence" value="ECO:0007669"/>
    <property type="project" value="UniProtKB-KW"/>
</dbReference>
<gene>
    <name evidence="10" type="ORF">VV02_10890</name>
</gene>
<keyword evidence="3" id="KW-0597">Phosphoprotein</keyword>
<evidence type="ECO:0000256" key="1">
    <source>
        <dbReference type="ARBA" id="ARBA00000085"/>
    </source>
</evidence>
<dbReference type="PATRIC" id="fig|571913.6.peg.2222"/>
<dbReference type="EC" id="2.7.13.3" evidence="2"/>
<dbReference type="Gene3D" id="3.30.450.280">
    <property type="entry name" value="GAF domain"/>
    <property type="match status" value="1"/>
</dbReference>
<feature type="region of interest" description="Disordered" evidence="8">
    <location>
        <begin position="490"/>
        <end position="511"/>
    </location>
</feature>
<dbReference type="Pfam" id="PF08448">
    <property type="entry name" value="PAS_4"/>
    <property type="match status" value="1"/>
</dbReference>
<evidence type="ECO:0000256" key="2">
    <source>
        <dbReference type="ARBA" id="ARBA00012438"/>
    </source>
</evidence>
<feature type="domain" description="Histidine kinase" evidence="9">
    <location>
        <begin position="295"/>
        <end position="491"/>
    </location>
</feature>
<dbReference type="InterPro" id="IPR013656">
    <property type="entry name" value="PAS_4"/>
</dbReference>
<dbReference type="Pfam" id="PF07568">
    <property type="entry name" value="HisKA_2"/>
    <property type="match status" value="1"/>
</dbReference>
<dbReference type="Pfam" id="PF12282">
    <property type="entry name" value="GAF_PdtaS"/>
    <property type="match status" value="1"/>
</dbReference>
<evidence type="ECO:0000313" key="11">
    <source>
        <dbReference type="Proteomes" id="UP000066480"/>
    </source>
</evidence>
<evidence type="ECO:0000256" key="6">
    <source>
        <dbReference type="ARBA" id="ARBA00022777"/>
    </source>
</evidence>
<name>A0A0K1JHS8_9MICO</name>
<dbReference type="InterPro" id="IPR036890">
    <property type="entry name" value="HATPase_C_sf"/>
</dbReference>
<dbReference type="Gene3D" id="3.30.565.10">
    <property type="entry name" value="Histidine kinase-like ATPase, C-terminal domain"/>
    <property type="match status" value="1"/>
</dbReference>
<evidence type="ECO:0000313" key="10">
    <source>
        <dbReference type="EMBL" id="AKU16251.1"/>
    </source>
</evidence>
<evidence type="ECO:0000256" key="7">
    <source>
        <dbReference type="ARBA" id="ARBA00022840"/>
    </source>
</evidence>
<keyword evidence="11" id="KW-1185">Reference proteome</keyword>
<dbReference type="SUPFAM" id="SSF55785">
    <property type="entry name" value="PYP-like sensor domain (PAS domain)"/>
    <property type="match status" value="1"/>
</dbReference>
<dbReference type="InterPro" id="IPR005467">
    <property type="entry name" value="His_kinase_dom"/>
</dbReference>